<organism evidence="3 4">
    <name type="scientific">Pisum sativum</name>
    <name type="common">Garden pea</name>
    <name type="synonym">Lathyrus oleraceus</name>
    <dbReference type="NCBI Taxonomy" id="3888"/>
    <lineage>
        <taxon>Eukaryota</taxon>
        <taxon>Viridiplantae</taxon>
        <taxon>Streptophyta</taxon>
        <taxon>Embryophyta</taxon>
        <taxon>Tracheophyta</taxon>
        <taxon>Spermatophyta</taxon>
        <taxon>Magnoliopsida</taxon>
        <taxon>eudicotyledons</taxon>
        <taxon>Gunneridae</taxon>
        <taxon>Pentapetalae</taxon>
        <taxon>rosids</taxon>
        <taxon>fabids</taxon>
        <taxon>Fabales</taxon>
        <taxon>Fabaceae</taxon>
        <taxon>Papilionoideae</taxon>
        <taxon>50 kb inversion clade</taxon>
        <taxon>NPAAA clade</taxon>
        <taxon>Hologalegina</taxon>
        <taxon>IRL clade</taxon>
        <taxon>Fabeae</taxon>
        <taxon>Lathyrus</taxon>
    </lineage>
</organism>
<dbReference type="Gramene" id="Psat06G0215600-T1">
    <property type="protein sequence ID" value="KAI5395859.1"/>
    <property type="gene ID" value="KIW84_062156"/>
</dbReference>
<dbReference type="AlphaFoldDB" id="A0A9D5A584"/>
<evidence type="ECO:0000313" key="3">
    <source>
        <dbReference type="EMBL" id="KAI5395859.1"/>
    </source>
</evidence>
<accession>A0A9D5A584</accession>
<dbReference type="GO" id="GO:0009507">
    <property type="term" value="C:chloroplast"/>
    <property type="evidence" value="ECO:0007669"/>
    <property type="project" value="TreeGrafter"/>
</dbReference>
<evidence type="ECO:0000259" key="2">
    <source>
        <dbReference type="Pfam" id="PF07991"/>
    </source>
</evidence>
<dbReference type="InterPro" id="IPR013023">
    <property type="entry name" value="KARI"/>
</dbReference>
<dbReference type="GO" id="GO:0009099">
    <property type="term" value="P:L-valine biosynthetic process"/>
    <property type="evidence" value="ECO:0007669"/>
    <property type="project" value="TreeGrafter"/>
</dbReference>
<dbReference type="SUPFAM" id="SSF51735">
    <property type="entry name" value="NAD(P)-binding Rossmann-fold domains"/>
    <property type="match status" value="1"/>
</dbReference>
<dbReference type="InterPro" id="IPR036291">
    <property type="entry name" value="NAD(P)-bd_dom_sf"/>
</dbReference>
<feature type="domain" description="KARI N-terminal Rossmann" evidence="2">
    <location>
        <begin position="70"/>
        <end position="123"/>
    </location>
</feature>
<evidence type="ECO:0000256" key="1">
    <source>
        <dbReference type="SAM" id="MobiDB-lite"/>
    </source>
</evidence>
<protein>
    <recommendedName>
        <fullName evidence="2">KARI N-terminal Rossmann domain-containing protein</fullName>
    </recommendedName>
</protein>
<name>A0A9D5A584_PEA</name>
<dbReference type="GO" id="GO:0009097">
    <property type="term" value="P:isoleucine biosynthetic process"/>
    <property type="evidence" value="ECO:0007669"/>
    <property type="project" value="TreeGrafter"/>
</dbReference>
<keyword evidence="4" id="KW-1185">Reference proteome</keyword>
<gene>
    <name evidence="3" type="ORF">KIW84_062156</name>
</gene>
<dbReference type="Pfam" id="PF07991">
    <property type="entry name" value="KARI_N"/>
    <property type="match status" value="1"/>
</dbReference>
<evidence type="ECO:0000313" key="4">
    <source>
        <dbReference type="Proteomes" id="UP001058974"/>
    </source>
</evidence>
<dbReference type="PANTHER" id="PTHR21371:SF1">
    <property type="entry name" value="KETOL-ACID REDUCTOISOMERASE, MITOCHONDRIAL"/>
    <property type="match status" value="1"/>
</dbReference>
<dbReference type="PANTHER" id="PTHR21371">
    <property type="entry name" value="KETOL-ACID REDUCTOISOMERASE, MITOCHONDRIAL"/>
    <property type="match status" value="1"/>
</dbReference>
<dbReference type="GO" id="GO:0004455">
    <property type="term" value="F:ketol-acid reductoisomerase activity"/>
    <property type="evidence" value="ECO:0007669"/>
    <property type="project" value="TreeGrafter"/>
</dbReference>
<dbReference type="EMBL" id="JAMSHJ010000006">
    <property type="protein sequence ID" value="KAI5395859.1"/>
    <property type="molecule type" value="Genomic_DNA"/>
</dbReference>
<dbReference type="InterPro" id="IPR013116">
    <property type="entry name" value="KARI_N"/>
</dbReference>
<reference evidence="3 4" key="1">
    <citation type="journal article" date="2022" name="Nat. Genet.">
        <title>Improved pea reference genome and pan-genome highlight genomic features and evolutionary characteristics.</title>
        <authorList>
            <person name="Yang T."/>
            <person name="Liu R."/>
            <person name="Luo Y."/>
            <person name="Hu S."/>
            <person name="Wang D."/>
            <person name="Wang C."/>
            <person name="Pandey M.K."/>
            <person name="Ge S."/>
            <person name="Xu Q."/>
            <person name="Li N."/>
            <person name="Li G."/>
            <person name="Huang Y."/>
            <person name="Saxena R.K."/>
            <person name="Ji Y."/>
            <person name="Li M."/>
            <person name="Yan X."/>
            <person name="He Y."/>
            <person name="Liu Y."/>
            <person name="Wang X."/>
            <person name="Xiang C."/>
            <person name="Varshney R.K."/>
            <person name="Ding H."/>
            <person name="Gao S."/>
            <person name="Zong X."/>
        </authorList>
    </citation>
    <scope>NUCLEOTIDE SEQUENCE [LARGE SCALE GENOMIC DNA]</scope>
    <source>
        <strain evidence="3 4">cv. Zhongwan 6</strain>
    </source>
</reference>
<feature type="region of interest" description="Disordered" evidence="1">
    <location>
        <begin position="1"/>
        <end position="51"/>
    </location>
</feature>
<comment type="caution">
    <text evidence="3">The sequence shown here is derived from an EMBL/GenBank/DDBJ whole genome shotgun (WGS) entry which is preliminary data.</text>
</comment>
<proteinExistence type="predicted"/>
<dbReference type="Proteomes" id="UP001058974">
    <property type="component" value="Chromosome 6"/>
</dbReference>
<dbReference type="Gene3D" id="3.40.50.720">
    <property type="entry name" value="NAD(P)-binding Rossmann-like Domain"/>
    <property type="match status" value="1"/>
</dbReference>
<sequence>MMLGSPSPRQSIPLWCAHSSASPSEKSSSKRRRDEALGFSPQSAASSKNDEDMRSFGFHLVPFQNPLYLEPTNVIAVCPKGMGPSVRRLYVQGKEINGAGINSSFGVHQDADGRATNVALGWSVDNRVLVPGVVPTGVVSRYCSRCAAGMLQQA</sequence>
<dbReference type="GO" id="GO:0005739">
    <property type="term" value="C:mitochondrion"/>
    <property type="evidence" value="ECO:0007669"/>
    <property type="project" value="TreeGrafter"/>
</dbReference>